<sequence length="155" mass="17844">MYNDDMYDDIRCISKAELIQRLVGTGNPFRHRFRQSAEQEIQKVLSTTAIKLHLRFEEHYFMKKKTLITREAAIFLFFPQPAGLRAGEKDAMLCQAPGRSPNKAIKLSCWAARVYRLRYEGFPGIALIDSVDTLYCFFNKQAVGYLATFPITLLP</sequence>
<keyword evidence="2" id="KW-1185">Reference proteome</keyword>
<comment type="caution">
    <text evidence="1">The sequence shown here is derived from an EMBL/GenBank/DDBJ whole genome shotgun (WGS) entry which is preliminary data.</text>
</comment>
<accession>A0A4C1YZL0</accession>
<organism evidence="1 2">
    <name type="scientific">Eumeta variegata</name>
    <name type="common">Bagworm moth</name>
    <name type="synonym">Eumeta japonica</name>
    <dbReference type="NCBI Taxonomy" id="151549"/>
    <lineage>
        <taxon>Eukaryota</taxon>
        <taxon>Metazoa</taxon>
        <taxon>Ecdysozoa</taxon>
        <taxon>Arthropoda</taxon>
        <taxon>Hexapoda</taxon>
        <taxon>Insecta</taxon>
        <taxon>Pterygota</taxon>
        <taxon>Neoptera</taxon>
        <taxon>Endopterygota</taxon>
        <taxon>Lepidoptera</taxon>
        <taxon>Glossata</taxon>
        <taxon>Ditrysia</taxon>
        <taxon>Tineoidea</taxon>
        <taxon>Psychidae</taxon>
        <taxon>Oiketicinae</taxon>
        <taxon>Eumeta</taxon>
    </lineage>
</organism>
<dbReference type="AlphaFoldDB" id="A0A4C1YZL0"/>
<evidence type="ECO:0000313" key="1">
    <source>
        <dbReference type="EMBL" id="GBP80392.1"/>
    </source>
</evidence>
<protein>
    <submittedName>
        <fullName evidence="1">Uncharacterized protein</fullName>
    </submittedName>
</protein>
<evidence type="ECO:0000313" key="2">
    <source>
        <dbReference type="Proteomes" id="UP000299102"/>
    </source>
</evidence>
<reference evidence="1 2" key="1">
    <citation type="journal article" date="2019" name="Commun. Biol.">
        <title>The bagworm genome reveals a unique fibroin gene that provides high tensile strength.</title>
        <authorList>
            <person name="Kono N."/>
            <person name="Nakamura H."/>
            <person name="Ohtoshi R."/>
            <person name="Tomita M."/>
            <person name="Numata K."/>
            <person name="Arakawa K."/>
        </authorList>
    </citation>
    <scope>NUCLEOTIDE SEQUENCE [LARGE SCALE GENOMIC DNA]</scope>
</reference>
<proteinExistence type="predicted"/>
<gene>
    <name evidence="1" type="ORF">EVAR_44625_1</name>
</gene>
<dbReference type="EMBL" id="BGZK01001460">
    <property type="protein sequence ID" value="GBP80392.1"/>
    <property type="molecule type" value="Genomic_DNA"/>
</dbReference>
<name>A0A4C1YZL0_EUMVA</name>
<dbReference type="Proteomes" id="UP000299102">
    <property type="component" value="Unassembled WGS sequence"/>
</dbReference>